<sequence>MSKHKRDSTSPFDSNFLTGRKYEEIYMDIDDVKSKGKKRAIVDERTEIDERIENGGSGRSLADGITAVGQRNKRGSDVSFDNDIVDESNSSCHSSKSHSLGAARCTDGMSSKGTRTVNKNSILMEKF</sequence>
<evidence type="ECO:0000256" key="1">
    <source>
        <dbReference type="SAM" id="MobiDB-lite"/>
    </source>
</evidence>
<evidence type="ECO:0000313" key="2">
    <source>
        <dbReference type="Proteomes" id="UP000035680"/>
    </source>
</evidence>
<name>A0A0K0FJA6_STRVS</name>
<accession>A0A0K0FJA6</accession>
<protein>
    <submittedName>
        <fullName evidence="3">Uncharacterized protein</fullName>
    </submittedName>
</protein>
<feature type="compositionally biased region" description="Polar residues" evidence="1">
    <location>
        <begin position="108"/>
        <end position="120"/>
    </location>
</feature>
<keyword evidence="2" id="KW-1185">Reference proteome</keyword>
<dbReference type="AlphaFoldDB" id="A0A0K0FJA6"/>
<organism evidence="2 3">
    <name type="scientific">Strongyloides venezuelensis</name>
    <name type="common">Threadworm</name>
    <dbReference type="NCBI Taxonomy" id="75913"/>
    <lineage>
        <taxon>Eukaryota</taxon>
        <taxon>Metazoa</taxon>
        <taxon>Ecdysozoa</taxon>
        <taxon>Nematoda</taxon>
        <taxon>Chromadorea</taxon>
        <taxon>Rhabditida</taxon>
        <taxon>Tylenchina</taxon>
        <taxon>Panagrolaimomorpha</taxon>
        <taxon>Strongyloidoidea</taxon>
        <taxon>Strongyloididae</taxon>
        <taxon>Strongyloides</taxon>
    </lineage>
</organism>
<reference evidence="3" key="2">
    <citation type="submission" date="2015-08" db="UniProtKB">
        <authorList>
            <consortium name="WormBaseParasite"/>
        </authorList>
    </citation>
    <scope>IDENTIFICATION</scope>
</reference>
<feature type="compositionally biased region" description="Low complexity" evidence="1">
    <location>
        <begin position="88"/>
        <end position="99"/>
    </location>
</feature>
<evidence type="ECO:0000313" key="3">
    <source>
        <dbReference type="WBParaSite" id="SVE_0897900.1"/>
    </source>
</evidence>
<dbReference type="WBParaSite" id="SVE_0897900.1">
    <property type="protein sequence ID" value="SVE_0897900.1"/>
    <property type="gene ID" value="SVE_0897900"/>
</dbReference>
<proteinExistence type="predicted"/>
<reference evidence="2" key="1">
    <citation type="submission" date="2014-07" db="EMBL/GenBank/DDBJ databases">
        <authorList>
            <person name="Martin A.A"/>
            <person name="De Silva N."/>
        </authorList>
    </citation>
    <scope>NUCLEOTIDE SEQUENCE</scope>
</reference>
<feature type="region of interest" description="Disordered" evidence="1">
    <location>
        <begin position="87"/>
        <end position="120"/>
    </location>
</feature>
<dbReference type="Proteomes" id="UP000035680">
    <property type="component" value="Unassembled WGS sequence"/>
</dbReference>